<gene>
    <name evidence="2" type="ORF">R7226_05610</name>
</gene>
<protein>
    <recommendedName>
        <fullName evidence="4">DUF3108 domain-containing protein</fullName>
    </recommendedName>
</protein>
<evidence type="ECO:0000256" key="1">
    <source>
        <dbReference type="SAM" id="SignalP"/>
    </source>
</evidence>
<keyword evidence="3" id="KW-1185">Reference proteome</keyword>
<evidence type="ECO:0000313" key="3">
    <source>
        <dbReference type="Proteomes" id="UP001284601"/>
    </source>
</evidence>
<sequence>MLRSLRRPSTLLAALLPCLLALALAPAMSATATAASKLPACTRARARSRRARGGCVPSSRRGRGAQRPFGGLDGIEYEFDGIQLSGTLTARAPDDADFRFEAVTTAVVSPKQRTEQGPIFRRELTEVGGRFLLHGDYVLTAVKPVTWRTTSSARYEDNGEVTDCSYPRPFAVNDLKLMIYPKRDRIAIRYGVITPGWGCRHETTHYPSCGNGQLHDADVMFYKEIEFTRRWIKLPIDMQWRLSDTVDCEVRWNGFVRLKKLRDGR</sequence>
<proteinExistence type="predicted"/>
<feature type="chain" id="PRO_5045411377" description="DUF3108 domain-containing protein" evidence="1">
    <location>
        <begin position="35"/>
        <end position="265"/>
    </location>
</feature>
<accession>A0ABU4HKG6</accession>
<dbReference type="RefSeq" id="WP_318596059.1">
    <property type="nucleotide sequence ID" value="NZ_JAWSTH010000009.1"/>
</dbReference>
<evidence type="ECO:0000313" key="2">
    <source>
        <dbReference type="EMBL" id="MDW5593800.1"/>
    </source>
</evidence>
<reference evidence="3" key="1">
    <citation type="submission" date="2023-07" db="EMBL/GenBank/DDBJ databases">
        <title>Conexibacter stalactiti sp. nov., isolated from stalactites in a lava cave and emended description of the genus Conexibacter.</title>
        <authorList>
            <person name="Lee S.D."/>
        </authorList>
    </citation>
    <scope>NUCLEOTIDE SEQUENCE [LARGE SCALE GENOMIC DNA]</scope>
    <source>
        <strain evidence="3">KCTC 39840</strain>
    </source>
</reference>
<comment type="caution">
    <text evidence="2">The sequence shown here is derived from an EMBL/GenBank/DDBJ whole genome shotgun (WGS) entry which is preliminary data.</text>
</comment>
<dbReference type="EMBL" id="JAWSTH010000009">
    <property type="protein sequence ID" value="MDW5593800.1"/>
    <property type="molecule type" value="Genomic_DNA"/>
</dbReference>
<keyword evidence="1" id="KW-0732">Signal</keyword>
<name>A0ABU4HKG6_9ACTN</name>
<organism evidence="2 3">
    <name type="scientific">Conexibacter stalactiti</name>
    <dbReference type="NCBI Taxonomy" id="1940611"/>
    <lineage>
        <taxon>Bacteria</taxon>
        <taxon>Bacillati</taxon>
        <taxon>Actinomycetota</taxon>
        <taxon>Thermoleophilia</taxon>
        <taxon>Solirubrobacterales</taxon>
        <taxon>Conexibacteraceae</taxon>
        <taxon>Conexibacter</taxon>
    </lineage>
</organism>
<feature type="signal peptide" evidence="1">
    <location>
        <begin position="1"/>
        <end position="34"/>
    </location>
</feature>
<dbReference type="Proteomes" id="UP001284601">
    <property type="component" value="Unassembled WGS sequence"/>
</dbReference>
<evidence type="ECO:0008006" key="4">
    <source>
        <dbReference type="Google" id="ProtNLM"/>
    </source>
</evidence>